<keyword evidence="1" id="KW-0472">Membrane</keyword>
<feature type="transmembrane region" description="Helical" evidence="1">
    <location>
        <begin position="152"/>
        <end position="174"/>
    </location>
</feature>
<dbReference type="InterPro" id="IPR038750">
    <property type="entry name" value="YczE/YyaS-like"/>
</dbReference>
<evidence type="ECO:0000256" key="1">
    <source>
        <dbReference type="SAM" id="Phobius"/>
    </source>
</evidence>
<comment type="caution">
    <text evidence="2">The sequence shown here is derived from an EMBL/GenBank/DDBJ whole genome shotgun (WGS) entry which is preliminary data.</text>
</comment>
<dbReference type="AlphaFoldDB" id="X0T430"/>
<feature type="transmembrane region" description="Helical" evidence="1">
    <location>
        <begin position="111"/>
        <end position="132"/>
    </location>
</feature>
<keyword evidence="1" id="KW-0812">Transmembrane</keyword>
<proteinExistence type="predicted"/>
<reference evidence="2" key="1">
    <citation type="journal article" date="2014" name="Front. Microbiol.">
        <title>High frequency of phylogenetically diverse reductive dehalogenase-homologous genes in deep subseafloor sedimentary metagenomes.</title>
        <authorList>
            <person name="Kawai M."/>
            <person name="Futagami T."/>
            <person name="Toyoda A."/>
            <person name="Takaki Y."/>
            <person name="Nishi S."/>
            <person name="Hori S."/>
            <person name="Arai W."/>
            <person name="Tsubouchi T."/>
            <person name="Morono Y."/>
            <person name="Uchiyama I."/>
            <person name="Ito T."/>
            <person name="Fujiyama A."/>
            <person name="Inagaki F."/>
            <person name="Takami H."/>
        </authorList>
    </citation>
    <scope>NUCLEOTIDE SEQUENCE</scope>
    <source>
        <strain evidence="2">Expedition CK06-06</strain>
    </source>
</reference>
<evidence type="ECO:0000313" key="2">
    <source>
        <dbReference type="EMBL" id="GAF87959.1"/>
    </source>
</evidence>
<keyword evidence="1" id="KW-1133">Transmembrane helix</keyword>
<accession>X0T430</accession>
<sequence length="227" mass="24528">GLNSPFANWVAFLGRMPSLVLGLFLFAAGLVANLYSGLGMSPWGVLTIGIEQHMPFTFGQTSQMIGLVVLAIGWALGFAPGFGTIANMYFIGTFIDLIMARGLLRTPTSLIEQYAMLFFSIILIGVASYLYLRVRLGAGPRDGLMMGLVKKLDRPVSTIRGIIELTVLIVGYLLGGPVGIGTALTALLLGVSVQLAFRIGRYDRKTPHINLLELYRYLSGEGNLNLV</sequence>
<gene>
    <name evidence="2" type="ORF">S01H1_31099</name>
</gene>
<dbReference type="EMBL" id="BARS01019170">
    <property type="protein sequence ID" value="GAF87959.1"/>
    <property type="molecule type" value="Genomic_DNA"/>
</dbReference>
<feature type="transmembrane region" description="Helical" evidence="1">
    <location>
        <begin position="180"/>
        <end position="197"/>
    </location>
</feature>
<name>X0T430_9ZZZZ</name>
<feature type="transmembrane region" description="Helical" evidence="1">
    <location>
        <begin position="67"/>
        <end position="91"/>
    </location>
</feature>
<dbReference type="PANTHER" id="PTHR40078">
    <property type="entry name" value="INTEGRAL MEMBRANE PROTEIN-RELATED"/>
    <property type="match status" value="1"/>
</dbReference>
<feature type="non-terminal residue" evidence="2">
    <location>
        <position position="1"/>
    </location>
</feature>
<organism evidence="2">
    <name type="scientific">marine sediment metagenome</name>
    <dbReference type="NCBI Taxonomy" id="412755"/>
    <lineage>
        <taxon>unclassified sequences</taxon>
        <taxon>metagenomes</taxon>
        <taxon>ecological metagenomes</taxon>
    </lineage>
</organism>
<feature type="transmembrane region" description="Helical" evidence="1">
    <location>
        <begin position="20"/>
        <end position="46"/>
    </location>
</feature>
<dbReference type="PANTHER" id="PTHR40078:SF1">
    <property type="entry name" value="INTEGRAL MEMBRANE PROTEIN"/>
    <property type="match status" value="1"/>
</dbReference>
<protein>
    <submittedName>
        <fullName evidence="2">Uncharacterized protein</fullName>
    </submittedName>
</protein>
<dbReference type="Pfam" id="PF19700">
    <property type="entry name" value="DUF6198"/>
    <property type="match status" value="1"/>
</dbReference>